<feature type="region of interest" description="Disordered" evidence="1">
    <location>
        <begin position="1"/>
        <end position="63"/>
    </location>
</feature>
<protein>
    <submittedName>
        <fullName evidence="2">Uncharacterized protein</fullName>
    </submittedName>
</protein>
<accession>A0AAV4VSM8</accession>
<keyword evidence="3" id="KW-1185">Reference proteome</keyword>
<name>A0AAV4VSM8_CAEEX</name>
<proteinExistence type="predicted"/>
<evidence type="ECO:0000256" key="1">
    <source>
        <dbReference type="SAM" id="MobiDB-lite"/>
    </source>
</evidence>
<dbReference type="AlphaFoldDB" id="A0AAV4VSM8"/>
<reference evidence="2 3" key="1">
    <citation type="submission" date="2021-06" db="EMBL/GenBank/DDBJ databases">
        <title>Caerostris extrusa draft genome.</title>
        <authorList>
            <person name="Kono N."/>
            <person name="Arakawa K."/>
        </authorList>
    </citation>
    <scope>NUCLEOTIDE SEQUENCE [LARGE SCALE GENOMIC DNA]</scope>
</reference>
<evidence type="ECO:0000313" key="3">
    <source>
        <dbReference type="Proteomes" id="UP001054945"/>
    </source>
</evidence>
<dbReference type="EMBL" id="BPLR01014971">
    <property type="protein sequence ID" value="GIY72604.1"/>
    <property type="molecule type" value="Genomic_DNA"/>
</dbReference>
<gene>
    <name evidence="2" type="ORF">CEXT_35061</name>
</gene>
<dbReference type="Proteomes" id="UP001054945">
    <property type="component" value="Unassembled WGS sequence"/>
</dbReference>
<comment type="caution">
    <text evidence="2">The sequence shown here is derived from an EMBL/GenBank/DDBJ whole genome shotgun (WGS) entry which is preliminary data.</text>
</comment>
<evidence type="ECO:0000313" key="2">
    <source>
        <dbReference type="EMBL" id="GIY72604.1"/>
    </source>
</evidence>
<sequence length="73" mass="7700">MTHSEAKHPSFSTTGTDPPCFTIPVKPLPLRPSSSLHEEQPLSSEEGGGEGGLPHHGLPSRGGLCQHAFCLID</sequence>
<organism evidence="2 3">
    <name type="scientific">Caerostris extrusa</name>
    <name type="common">Bark spider</name>
    <name type="synonym">Caerostris bankana</name>
    <dbReference type="NCBI Taxonomy" id="172846"/>
    <lineage>
        <taxon>Eukaryota</taxon>
        <taxon>Metazoa</taxon>
        <taxon>Ecdysozoa</taxon>
        <taxon>Arthropoda</taxon>
        <taxon>Chelicerata</taxon>
        <taxon>Arachnida</taxon>
        <taxon>Araneae</taxon>
        <taxon>Araneomorphae</taxon>
        <taxon>Entelegynae</taxon>
        <taxon>Araneoidea</taxon>
        <taxon>Araneidae</taxon>
        <taxon>Caerostris</taxon>
    </lineage>
</organism>